<dbReference type="SUPFAM" id="SSF50044">
    <property type="entry name" value="SH3-domain"/>
    <property type="match status" value="1"/>
</dbReference>
<evidence type="ECO:0000313" key="15">
    <source>
        <dbReference type="EMBL" id="PAV86916.1"/>
    </source>
</evidence>
<dbReference type="PROSITE" id="PS50002">
    <property type="entry name" value="SH3"/>
    <property type="match status" value="1"/>
</dbReference>
<dbReference type="EC" id="2.4.2.12" evidence="7"/>
<reference evidence="15 16" key="1">
    <citation type="journal article" date="2017" name="Curr. Biol.">
        <title>Genome architecture and evolution of a unichromosomal asexual nematode.</title>
        <authorList>
            <person name="Fradin H."/>
            <person name="Zegar C."/>
            <person name="Gutwein M."/>
            <person name="Lucas J."/>
            <person name="Kovtun M."/>
            <person name="Corcoran D."/>
            <person name="Baugh L.R."/>
            <person name="Kiontke K."/>
            <person name="Gunsalus K."/>
            <person name="Fitch D.H."/>
            <person name="Piano F."/>
        </authorList>
    </citation>
    <scope>NUCLEOTIDE SEQUENCE [LARGE SCALE GENOMIC DNA]</scope>
    <source>
        <strain evidence="15">PF1309</strain>
    </source>
</reference>
<dbReference type="SUPFAM" id="SSF51690">
    <property type="entry name" value="Nicotinate/Quinolinate PRTase C-terminal domain-like"/>
    <property type="match status" value="1"/>
</dbReference>
<dbReference type="Pfam" id="PF18127">
    <property type="entry name" value="NAMPT_N"/>
    <property type="match status" value="1"/>
</dbReference>
<dbReference type="InterPro" id="IPR036034">
    <property type="entry name" value="PDZ_sf"/>
</dbReference>
<keyword evidence="16" id="KW-1185">Reference proteome</keyword>
<evidence type="ECO:0000256" key="7">
    <source>
        <dbReference type="ARBA" id="ARBA00035024"/>
    </source>
</evidence>
<evidence type="ECO:0000256" key="9">
    <source>
        <dbReference type="ARBA" id="ARBA00047835"/>
    </source>
</evidence>
<evidence type="ECO:0000256" key="2">
    <source>
        <dbReference type="ARBA" id="ARBA00022443"/>
    </source>
</evidence>
<proteinExistence type="inferred from homology"/>
<dbReference type="NCBIfam" id="NF006629">
    <property type="entry name" value="PRK09198.1"/>
    <property type="match status" value="1"/>
</dbReference>
<dbReference type="InterPro" id="IPR036068">
    <property type="entry name" value="Nicotinate_pribotase-like_C"/>
</dbReference>
<dbReference type="PANTHER" id="PTHR43816:SF1">
    <property type="entry name" value="NICOTINAMIDE PHOSPHORIBOSYLTRANSFERASE"/>
    <property type="match status" value="1"/>
</dbReference>
<evidence type="ECO:0000256" key="3">
    <source>
        <dbReference type="ARBA" id="ARBA00022642"/>
    </source>
</evidence>
<dbReference type="UniPathway" id="UPA00253"/>
<dbReference type="InterPro" id="IPR001478">
    <property type="entry name" value="PDZ"/>
</dbReference>
<comment type="catalytic activity">
    <reaction evidence="9">
        <text>beta-nicotinamide D-ribonucleotide + diphosphate = 5-phospho-alpha-D-ribose 1-diphosphate + nicotinamide + H(+)</text>
        <dbReference type="Rhea" id="RHEA:16149"/>
        <dbReference type="ChEBI" id="CHEBI:14649"/>
        <dbReference type="ChEBI" id="CHEBI:15378"/>
        <dbReference type="ChEBI" id="CHEBI:17154"/>
        <dbReference type="ChEBI" id="CHEBI:33019"/>
        <dbReference type="ChEBI" id="CHEBI:58017"/>
        <dbReference type="EC" id="2.4.2.12"/>
    </reaction>
    <physiologicalReaction direction="right-to-left" evidence="9">
        <dbReference type="Rhea" id="RHEA:16151"/>
    </physiologicalReaction>
</comment>
<keyword evidence="11" id="KW-0175">Coiled coil</keyword>
<comment type="similarity">
    <text evidence="1">Belongs to the NAPRTase family.</text>
</comment>
<feature type="domain" description="PDZ" evidence="14">
    <location>
        <begin position="334"/>
        <end position="408"/>
    </location>
</feature>
<keyword evidence="3" id="KW-0662">Pyridine nucleotide biosynthesis</keyword>
<evidence type="ECO:0000256" key="12">
    <source>
        <dbReference type="SAM" id="MobiDB-lite"/>
    </source>
</evidence>
<feature type="compositionally biased region" description="Low complexity" evidence="12">
    <location>
        <begin position="591"/>
        <end position="609"/>
    </location>
</feature>
<feature type="domain" description="PDZ" evidence="14">
    <location>
        <begin position="738"/>
        <end position="774"/>
    </location>
</feature>
<dbReference type="InterPro" id="IPR027417">
    <property type="entry name" value="P-loop_NTPase"/>
</dbReference>
<dbReference type="Pfam" id="PF00595">
    <property type="entry name" value="PDZ"/>
    <property type="match status" value="1"/>
</dbReference>
<evidence type="ECO:0000259" key="14">
    <source>
        <dbReference type="PROSITE" id="PS50106"/>
    </source>
</evidence>
<sequence>MLFEFLQMEDVASEEEDIVKVISNGNGERKGGRLESREELNRDELEQEIGELERQLRQERDKSKQFRVDIQEEMEREIRACEDRLMEKLRVAIGERDIARGHIAQLQDAVDTLSIENNRLAKQRFAIEDERNRLRDQLENIQRDYEDTMQERSIVLEENNRMSEERDKLRQAVLTIKAQMDEKAHSNRNSEDLENLQSKLERANRMLQVNTEERMRANTERHELFNELQRLSNECKMLREERDDAQRRSTPKPSLGIILAGGRTEEKQSICTPIYVKKVLTNSPLGNHLQELDHICFVNDISVAEMDQRSVIEMLKNSHHLKLVIKRRLNTDKIHEIALPTNTELGVELCNGVFINGVREDGVAIKFGLEPGTRLVHVNNTPVYESRQADHLLRSATGQLVIGVLDGKKRAETQSKQKSTLFSRIFSRNSADKTRNVVAKANIEGEAAFYRQGSLRIPQSINPQLVRYGSLRASHANNDHAKMNSAFDQYLKKNHTNRSSAHSEVVTASWPHRARPSVFPVFQHPQPIGQSSAYSPPARSSPRPLHSLSHSNDSRLLHSPRPHSVHSHSPSIISQALPHHNQPPPYCPKESSLSSILSSSNSLPHASTSTPHYSHYYVTNSPCGTMMSDCSDIRRVSLSKEGSDFGLAVENAASGGVVITNIQGKTNGIVRRGDRLVEIGGINMRSADKEAANKVVNHFVASHDEITMLVSSSPSTRRIQVPREGVRLCGGNAIGILADSSCGELLEGDLILEIDGYNVRGATLEEAYEALRESLSENAELLIEDGGDRLNRLRLGADGDSFYVRVKIDRNSENKDELPLKAGEIVFIDKTMFMGERGRWRAWKVDREGRQRENGLIPSATLMESQYKAKKQKNRTTPIISGAVYERVERVNSGIKRPVVLLGPLSEVFVQALLDHSSKFARCVAECRDLQLGEVQRQLSTGELIDARRRDLLFDVISLSAVQHIVDQGSFECFDSSGHCIVDLSPTGIQRLQFLRIYPIVMRLKFKSAKLIKEIKEEFCGEKISSKQAKELQEKSMYESNIGLEANSQVAVIIVSAQGTVKNIVKSVCQQMMRMHNFYEKRGKKYKKVPWKKLYQMRMGNARKAEEARQRLRLSNGDQRSFYQKQCQAWIPSTVSSTWLTPTRQITHHLQYPSGTTHVYSYFESRGGKFDSVCFFGLQYILKKWLTGQVVDRKTVQEAKEFYRHDGRLPLKIKAVPEGTVVPIRNVLFTVENTDPNVPWLTNWFETVLVQCWYPMTVCTNSRAQKEIIARYLLETAGSLDGLPFKLHDFGFRGSTSVEACGTDTIAAVQVCKKYYNCPMAGSSVPASEHSTITTWDRNGEIAAYRNMLEKFPDGIVSVVSDSYDVYQAVSQIWGKELRDKIFERGNNDATLVIRPDSGDPCKVLPKILKLLEESFPVTINELGYKVLPDYIRILQGDGISLDTLDNVLRSIKDAGWSTENVAFGTGGALLQKLDRDTQKCAFKCSHVIINGESRDVSKNPATDASKKSKRGRLILRQKDGVFETIQEGMGDPDEDKLVTVFENGKLLVDYSLEEIKERAELEIVKQSRSKAAQNGHV</sequence>
<dbReference type="GO" id="GO:0047280">
    <property type="term" value="F:nicotinamide phosphoribosyltransferase activity"/>
    <property type="evidence" value="ECO:0007669"/>
    <property type="project" value="UniProtKB-EC"/>
</dbReference>
<comment type="pathway">
    <text evidence="6">Cofactor biosynthesis; NAD(+) biosynthesis; nicotinamide D-ribonucleotide from 5-phospho-alpha-D-ribose 1-diphosphate and nicotinamide: step 1/1.</text>
</comment>
<evidence type="ECO:0000256" key="1">
    <source>
        <dbReference type="ARBA" id="ARBA00010897"/>
    </source>
</evidence>
<evidence type="ECO:0000313" key="16">
    <source>
        <dbReference type="Proteomes" id="UP000218231"/>
    </source>
</evidence>
<keyword evidence="4" id="KW-0328">Glycosyltransferase</keyword>
<dbReference type="InterPro" id="IPR041529">
    <property type="entry name" value="DUF5598"/>
</dbReference>
<dbReference type="SMART" id="SM00228">
    <property type="entry name" value="PDZ"/>
    <property type="match status" value="4"/>
</dbReference>
<feature type="region of interest" description="Disordered" evidence="12">
    <location>
        <begin position="520"/>
        <end position="611"/>
    </location>
</feature>
<evidence type="ECO:0000256" key="10">
    <source>
        <dbReference type="PROSITE-ProRule" id="PRU00192"/>
    </source>
</evidence>
<dbReference type="OrthoDB" id="193380at2759"/>
<dbReference type="Gene3D" id="3.40.50.300">
    <property type="entry name" value="P-loop containing nucleotide triphosphate hydrolases"/>
    <property type="match status" value="1"/>
</dbReference>
<name>A0A2A2LL09_9BILA</name>
<feature type="domain" description="PDZ" evidence="14">
    <location>
        <begin position="635"/>
        <end position="714"/>
    </location>
</feature>
<evidence type="ECO:0000256" key="11">
    <source>
        <dbReference type="SAM" id="Coils"/>
    </source>
</evidence>
<feature type="compositionally biased region" description="Low complexity" evidence="12">
    <location>
        <begin position="531"/>
        <end position="551"/>
    </location>
</feature>
<dbReference type="STRING" id="2018661.A0A2A2LL09"/>
<dbReference type="Proteomes" id="UP000218231">
    <property type="component" value="Unassembled WGS sequence"/>
</dbReference>
<dbReference type="InterPro" id="IPR041525">
    <property type="entry name" value="N/Namide_PRibTrfase"/>
</dbReference>
<feature type="domain" description="PDZ" evidence="14">
    <location>
        <begin position="237"/>
        <end position="318"/>
    </location>
</feature>
<dbReference type="InterPro" id="IPR001452">
    <property type="entry name" value="SH3_domain"/>
</dbReference>
<evidence type="ECO:0000256" key="5">
    <source>
        <dbReference type="ARBA" id="ARBA00022679"/>
    </source>
</evidence>
<dbReference type="GO" id="GO:0009435">
    <property type="term" value="P:NAD+ biosynthetic process"/>
    <property type="evidence" value="ECO:0007669"/>
    <property type="project" value="UniProtKB-UniPathway"/>
</dbReference>
<evidence type="ECO:0000259" key="13">
    <source>
        <dbReference type="PROSITE" id="PS50002"/>
    </source>
</evidence>
<dbReference type="InterPro" id="IPR013785">
    <property type="entry name" value="Aldolase_TIM"/>
</dbReference>
<dbReference type="SUPFAM" id="SSF50156">
    <property type="entry name" value="PDZ domain-like"/>
    <property type="match status" value="4"/>
</dbReference>
<dbReference type="PANTHER" id="PTHR43816">
    <property type="entry name" value="NICOTINAMIDE PHOSPHORIBOSYLTRANSFERASE"/>
    <property type="match status" value="1"/>
</dbReference>
<gene>
    <name evidence="15" type="ORF">WR25_03373</name>
</gene>
<dbReference type="Gene3D" id="3.20.20.70">
    <property type="entry name" value="Aldolase class I"/>
    <property type="match status" value="1"/>
</dbReference>
<keyword evidence="2 10" id="KW-0728">SH3 domain</keyword>
<dbReference type="Pfam" id="PF04095">
    <property type="entry name" value="NAPRTase"/>
    <property type="match status" value="1"/>
</dbReference>
<dbReference type="InterPro" id="IPR036028">
    <property type="entry name" value="SH3-like_dom_sf"/>
</dbReference>
<evidence type="ECO:0000256" key="4">
    <source>
        <dbReference type="ARBA" id="ARBA00022676"/>
    </source>
</evidence>
<accession>A0A2A2LL09</accession>
<keyword evidence="5" id="KW-0808">Transferase</keyword>
<organism evidence="15 16">
    <name type="scientific">Diploscapter pachys</name>
    <dbReference type="NCBI Taxonomy" id="2018661"/>
    <lineage>
        <taxon>Eukaryota</taxon>
        <taxon>Metazoa</taxon>
        <taxon>Ecdysozoa</taxon>
        <taxon>Nematoda</taxon>
        <taxon>Chromadorea</taxon>
        <taxon>Rhabditida</taxon>
        <taxon>Rhabditina</taxon>
        <taxon>Rhabditomorpha</taxon>
        <taxon>Rhabditoidea</taxon>
        <taxon>Rhabditidae</taxon>
        <taxon>Diploscapter</taxon>
    </lineage>
</organism>
<evidence type="ECO:0000256" key="8">
    <source>
        <dbReference type="ARBA" id="ARBA00035036"/>
    </source>
</evidence>
<comment type="caution">
    <text evidence="15">The sequence shown here is derived from an EMBL/GenBank/DDBJ whole genome shotgun (WGS) entry which is preliminary data.</text>
</comment>
<feature type="domain" description="SH3" evidence="13">
    <location>
        <begin position="799"/>
        <end position="867"/>
    </location>
</feature>
<dbReference type="Gene3D" id="2.30.42.10">
    <property type="match status" value="4"/>
</dbReference>
<dbReference type="InterPro" id="IPR016471">
    <property type="entry name" value="Nicotinamide_PRibTrfase"/>
</dbReference>
<dbReference type="Gene3D" id="2.30.30.40">
    <property type="entry name" value="SH3 Domains"/>
    <property type="match status" value="1"/>
</dbReference>
<evidence type="ECO:0000256" key="6">
    <source>
        <dbReference type="ARBA" id="ARBA00035007"/>
    </source>
</evidence>
<dbReference type="CDD" id="cd00136">
    <property type="entry name" value="PDZ_canonical"/>
    <property type="match status" value="2"/>
</dbReference>
<dbReference type="EMBL" id="LIAE01006617">
    <property type="protein sequence ID" value="PAV86916.1"/>
    <property type="molecule type" value="Genomic_DNA"/>
</dbReference>
<feature type="coiled-coil region" evidence="11">
    <location>
        <begin position="35"/>
        <end position="248"/>
    </location>
</feature>
<protein>
    <recommendedName>
        <fullName evidence="8">Nicotinamide phosphoribosyltransferase</fullName>
        <ecNumber evidence="7">2.4.2.12</ecNumber>
    </recommendedName>
</protein>
<dbReference type="PROSITE" id="PS50106">
    <property type="entry name" value="PDZ"/>
    <property type="match status" value="4"/>
</dbReference>